<dbReference type="Proteomes" id="UP000054560">
    <property type="component" value="Unassembled WGS sequence"/>
</dbReference>
<evidence type="ECO:0000256" key="2">
    <source>
        <dbReference type="SAM" id="SignalP"/>
    </source>
</evidence>
<feature type="non-terminal residue" evidence="3">
    <location>
        <position position="94"/>
    </location>
</feature>
<accession>A0A0L0F381</accession>
<sequence>MTIRHLITFFLFLSAFVQTHWNRVNEEHIANIVTNTSGSIAEPASSTAPDTQPTSSTAPLMPDYLFQQQAAIAFGIGLPQAPGDSPPIPAGAPA</sequence>
<reference evidence="3 4" key="1">
    <citation type="submission" date="2011-02" db="EMBL/GenBank/DDBJ databases">
        <title>The Genome Sequence of Sphaeroforma arctica JP610.</title>
        <authorList>
            <consortium name="The Broad Institute Genome Sequencing Platform"/>
            <person name="Russ C."/>
            <person name="Cuomo C."/>
            <person name="Young S.K."/>
            <person name="Zeng Q."/>
            <person name="Gargeya S."/>
            <person name="Alvarado L."/>
            <person name="Berlin A."/>
            <person name="Chapman S.B."/>
            <person name="Chen Z."/>
            <person name="Freedman E."/>
            <person name="Gellesch M."/>
            <person name="Goldberg J."/>
            <person name="Griggs A."/>
            <person name="Gujja S."/>
            <person name="Heilman E."/>
            <person name="Heiman D."/>
            <person name="Howarth C."/>
            <person name="Mehta T."/>
            <person name="Neiman D."/>
            <person name="Pearson M."/>
            <person name="Roberts A."/>
            <person name="Saif S."/>
            <person name="Shea T."/>
            <person name="Shenoy N."/>
            <person name="Sisk P."/>
            <person name="Stolte C."/>
            <person name="Sykes S."/>
            <person name="White J."/>
            <person name="Yandava C."/>
            <person name="Burger G."/>
            <person name="Gray M.W."/>
            <person name="Holland P.W.H."/>
            <person name="King N."/>
            <person name="Lang F.B.F."/>
            <person name="Roger A.J."/>
            <person name="Ruiz-Trillo I."/>
            <person name="Haas B."/>
            <person name="Nusbaum C."/>
            <person name="Birren B."/>
        </authorList>
    </citation>
    <scope>NUCLEOTIDE SEQUENCE [LARGE SCALE GENOMIC DNA]</scope>
    <source>
        <strain evidence="3 4">JP610</strain>
    </source>
</reference>
<gene>
    <name evidence="3" type="ORF">SARC_16272</name>
</gene>
<feature type="signal peptide" evidence="2">
    <location>
        <begin position="1"/>
        <end position="19"/>
    </location>
</feature>
<proteinExistence type="predicted"/>
<dbReference type="RefSeq" id="XP_014145092.1">
    <property type="nucleotide sequence ID" value="XM_014289617.1"/>
</dbReference>
<feature type="compositionally biased region" description="Polar residues" evidence="1">
    <location>
        <begin position="39"/>
        <end position="58"/>
    </location>
</feature>
<dbReference type="EMBL" id="KQ249319">
    <property type="protein sequence ID" value="KNC71190.1"/>
    <property type="molecule type" value="Genomic_DNA"/>
</dbReference>
<evidence type="ECO:0000256" key="1">
    <source>
        <dbReference type="SAM" id="MobiDB-lite"/>
    </source>
</evidence>
<dbReference type="AlphaFoldDB" id="A0A0L0F381"/>
<organism evidence="3 4">
    <name type="scientific">Sphaeroforma arctica JP610</name>
    <dbReference type="NCBI Taxonomy" id="667725"/>
    <lineage>
        <taxon>Eukaryota</taxon>
        <taxon>Ichthyosporea</taxon>
        <taxon>Ichthyophonida</taxon>
        <taxon>Sphaeroforma</taxon>
    </lineage>
</organism>
<keyword evidence="4" id="KW-1185">Reference proteome</keyword>
<keyword evidence="2" id="KW-0732">Signal</keyword>
<protein>
    <submittedName>
        <fullName evidence="3">Uncharacterized protein</fullName>
    </submittedName>
</protein>
<dbReference type="GeneID" id="25916776"/>
<evidence type="ECO:0000313" key="3">
    <source>
        <dbReference type="EMBL" id="KNC71190.1"/>
    </source>
</evidence>
<feature type="region of interest" description="Disordered" evidence="1">
    <location>
        <begin position="39"/>
        <end position="59"/>
    </location>
</feature>
<name>A0A0L0F381_9EUKA</name>
<feature type="chain" id="PRO_5005538542" evidence="2">
    <location>
        <begin position="20"/>
        <end position="94"/>
    </location>
</feature>
<evidence type="ECO:0000313" key="4">
    <source>
        <dbReference type="Proteomes" id="UP000054560"/>
    </source>
</evidence>